<name>A0A328WVB4_9FLAO</name>
<dbReference type="Proteomes" id="UP000249518">
    <property type="component" value="Unassembled WGS sequence"/>
</dbReference>
<feature type="transmembrane region" description="Helical" evidence="1">
    <location>
        <begin position="279"/>
        <end position="300"/>
    </location>
</feature>
<keyword evidence="1" id="KW-0472">Membrane</keyword>
<feature type="transmembrane region" description="Helical" evidence="1">
    <location>
        <begin position="127"/>
        <end position="145"/>
    </location>
</feature>
<keyword evidence="4" id="KW-1185">Reference proteome</keyword>
<dbReference type="PANTHER" id="PTHR30590">
    <property type="entry name" value="INNER MEMBRANE PROTEIN"/>
    <property type="match status" value="1"/>
</dbReference>
<gene>
    <name evidence="3" type="ORF">B0I10_10535</name>
</gene>
<dbReference type="InterPro" id="IPR052529">
    <property type="entry name" value="Bact_Transport_Assoc"/>
</dbReference>
<feature type="transmembrane region" description="Helical" evidence="1">
    <location>
        <begin position="44"/>
        <end position="68"/>
    </location>
</feature>
<dbReference type="AlphaFoldDB" id="A0A328WVB4"/>
<evidence type="ECO:0000259" key="2">
    <source>
        <dbReference type="Pfam" id="PF04235"/>
    </source>
</evidence>
<feature type="transmembrane region" description="Helical" evidence="1">
    <location>
        <begin position="240"/>
        <end position="259"/>
    </location>
</feature>
<evidence type="ECO:0000256" key="1">
    <source>
        <dbReference type="SAM" id="Phobius"/>
    </source>
</evidence>
<proteinExistence type="predicted"/>
<accession>A0A328WVB4</accession>
<evidence type="ECO:0000313" key="3">
    <source>
        <dbReference type="EMBL" id="RAR48427.1"/>
    </source>
</evidence>
<feature type="transmembrane region" description="Helical" evidence="1">
    <location>
        <begin position="205"/>
        <end position="228"/>
    </location>
</feature>
<feature type="transmembrane region" description="Helical" evidence="1">
    <location>
        <begin position="88"/>
        <end position="115"/>
    </location>
</feature>
<feature type="transmembrane region" description="Helical" evidence="1">
    <location>
        <begin position="353"/>
        <end position="376"/>
    </location>
</feature>
<comment type="caution">
    <text evidence="3">The sequence shown here is derived from an EMBL/GenBank/DDBJ whole genome shotgun (WGS) entry which is preliminary data.</text>
</comment>
<organism evidence="3 4">
    <name type="scientific">Flavobacterium lacus</name>
    <dbReference type="NCBI Taxonomy" id="1353778"/>
    <lineage>
        <taxon>Bacteria</taxon>
        <taxon>Pseudomonadati</taxon>
        <taxon>Bacteroidota</taxon>
        <taxon>Flavobacteriia</taxon>
        <taxon>Flavobacteriales</taxon>
        <taxon>Flavobacteriaceae</taxon>
        <taxon>Flavobacterium</taxon>
    </lineage>
</organism>
<keyword evidence="1" id="KW-1133">Transmembrane helix</keyword>
<feature type="transmembrane region" description="Helical" evidence="1">
    <location>
        <begin position="312"/>
        <end position="333"/>
    </location>
</feature>
<evidence type="ECO:0000313" key="4">
    <source>
        <dbReference type="Proteomes" id="UP000249518"/>
    </source>
</evidence>
<keyword evidence="1" id="KW-0812">Transmembrane</keyword>
<reference evidence="3 4" key="1">
    <citation type="submission" date="2018-06" db="EMBL/GenBank/DDBJ databases">
        <title>Genomic Encyclopedia of Type Strains, Phase III (KMG-III): the genomes of soil and plant-associated and newly described type strains.</title>
        <authorList>
            <person name="Whitman W."/>
        </authorList>
    </citation>
    <scope>NUCLEOTIDE SEQUENCE [LARGE SCALE GENOMIC DNA]</scope>
    <source>
        <strain evidence="3 4">CGMCC 1.12504</strain>
    </source>
</reference>
<dbReference type="EMBL" id="QLSV01000005">
    <property type="protein sequence ID" value="RAR48427.1"/>
    <property type="molecule type" value="Genomic_DNA"/>
</dbReference>
<protein>
    <recommendedName>
        <fullName evidence="2">DUF418 domain-containing protein</fullName>
    </recommendedName>
</protein>
<feature type="domain" description="DUF418" evidence="2">
    <location>
        <begin position="226"/>
        <end position="392"/>
    </location>
</feature>
<feature type="transmembrane region" description="Helical" evidence="1">
    <location>
        <begin position="6"/>
        <end position="23"/>
    </location>
</feature>
<dbReference type="InterPro" id="IPR007349">
    <property type="entry name" value="DUF418"/>
</dbReference>
<sequence>MDALRGFAILGIFIANLASFSFYNGNAKVVSPYMVDGWDYTMRFLHYMFIEGKFYSIFSLLFGWGIALQFKRGVAKGIDAFPIVRRRLFIMLLLGALHLLIWVGDIVFFYALLGFMMLPLRKLSNKTLLITGVLLILSPIALYGLKMNFPILNFPAEKLFETQRHIDTLFYDKMNQEKFMTVMHEGSWLDQLKLNIAAFFSRFGYLFYVSRISKVLGMFLIGYVIGRSDFYKNLQEHKRAVYAIIALGLIVGLTFNYFLASYMSSDKSGEYYGLQRSGWYLTIFYALGVVPLALSYVGLMMLGFQTKPGKRLLLVVAPVGKMAFTNYITHSLIGNFVFLGAGLDMMGQVGPVYFTLFGITVFIFQIIFSTIWLKFFQYGPIEWFWRSLTYKKKQPFRIIQNTTPSA</sequence>
<dbReference type="PANTHER" id="PTHR30590:SF2">
    <property type="entry name" value="INNER MEMBRANE PROTEIN"/>
    <property type="match status" value="1"/>
</dbReference>
<dbReference type="Pfam" id="PF04235">
    <property type="entry name" value="DUF418"/>
    <property type="match status" value="1"/>
</dbReference>